<feature type="compositionally biased region" description="Polar residues" evidence="13">
    <location>
        <begin position="408"/>
        <end position="418"/>
    </location>
</feature>
<feature type="compositionally biased region" description="Acidic residues" evidence="13">
    <location>
        <begin position="1267"/>
        <end position="1279"/>
    </location>
</feature>
<feature type="compositionally biased region" description="Low complexity" evidence="13">
    <location>
        <begin position="1141"/>
        <end position="1150"/>
    </location>
</feature>
<dbReference type="InterPro" id="IPR016181">
    <property type="entry name" value="Acyl_CoA_acyltransferase"/>
</dbReference>
<dbReference type="Pfam" id="PF01853">
    <property type="entry name" value="MOZ_SAS"/>
    <property type="match status" value="1"/>
</dbReference>
<sequence>MASEQLIQEELQNSAAVSEPGASSHIDDDESTGTLDRAAQLGMTNGGRSDAEAGEDEHYARESEEEEEEEGEGEEEHDEEDGDFDQDEGDEYESESAAEDELDEDDDTILPSSARNRRFRVKHAGGSSHEDDEEDAEGEDDDSAEEHGDDEEASDEDAEGDAEGVGAVKIRPGETDDDDDDDDSDASAAASDSSDEEWEEQAQNADDIDEDDEDEEEEAEEDEAHKARETSEAIMHDGDDEDGEGHREGFQHCLYCRRHYGEPRKYDDSFVDCGICGTAAAHVECSTKYEDRAGANGTAGAAAPTDGDQMDVDEGHAERADNGDAAANDTPSKATIHATLKDSTPKLSPALRGLAANAESVSEDHTDGGRSLRKRRTSPVESGDSGMSLRKRRKNATEDLSIDGFSDIHNTPVPSSARSLRIKPPAPSQVSVVKKTRGSLVLKIRVAPADLRRITVKKRKYTKRGTAPPRISKKEKKRLEKLAAEQGLATAMDSSVLPLMPSTTAYTQPFYSFFDKETDEQKGKPYGGILTEAEADTSKTFPTPDDRRRFDDAKQKAEEEWRTRLLAMQAEAEAQPARKKKASGPASQIECIEFGGWEIGTWYAAPYPEEYSRNRVLYICEFCLKYMNSDYVAWRHKLKCPAKHPPGDEIYRHESISFFEVDGRKNPVYCQNLCLLAKLFLGSKTLYYDVEPFLFYVLCEYDEFGYHFVGYFSKEKRASSQNNVSCILTLPIHQRKGYGNLLIDFSYLLTRVEEKTGSPEKPLSDMGLVSYRNYWRLVMCRYLLDAMTESKGARLGLSIKQISDDTGMTADDVISALEGLRCLVRDPQTGLYAFRVDLAYCREYLAKWEAKKYVTLNPAALTWTPYVMGRGNATNFELGPALTAIAPREEDDDQKAAEQFVASLANGSSMSTNGGLANSVSSTIAPTTDALAATATVEEATALAATSAMVLESTEPNDKDGFAAGTKDQQDGIKMNGEQAGAEADPASQTNTGTDANAEADAHANVDPPVANIISDIKSEDEDEDDEDGGDEGNEAKDEKCPSAPLANGLAAQPLHSTAPSIAGTVGGAQKTDGDDWASAYDSVPTTRFVVFPPISARRLNSYTRAPIGRPPGARTGSGARRRSRHSTGQVRRTPAAAAVSTPRPKATSSSKKKSGGTGRGPGRWPKGTKKSDYGNAESGPGLPPAWLQARIAASDSRKSGSGTSRTRDTNGSAKGPDGDEDHRAHDDDDDEKENVGHDAGDGHDEDAEGEDEERPATPTPAAAVTADDEADAEGEDDDAVMADIARVQTPTTPSTRLAEKRGALNGAVLASATRGRSSPRLGKIKAAGGDADTVMVDVGET</sequence>
<evidence type="ECO:0000256" key="9">
    <source>
        <dbReference type="ARBA" id="ARBA00022990"/>
    </source>
</evidence>
<feature type="compositionally biased region" description="Low complexity" evidence="13">
    <location>
        <begin position="1200"/>
        <end position="1213"/>
    </location>
</feature>
<feature type="compositionally biased region" description="Acidic residues" evidence="13">
    <location>
        <begin position="193"/>
        <end position="222"/>
    </location>
</feature>
<feature type="compositionally biased region" description="Low complexity" evidence="13">
    <location>
        <begin position="294"/>
        <end position="303"/>
    </location>
</feature>
<dbReference type="PROSITE" id="PS51726">
    <property type="entry name" value="MYST_HAT"/>
    <property type="match status" value="1"/>
</dbReference>
<evidence type="ECO:0000256" key="12">
    <source>
        <dbReference type="RuleBase" id="RU361211"/>
    </source>
</evidence>
<feature type="compositionally biased region" description="Acidic residues" evidence="13">
    <location>
        <begin position="63"/>
        <end position="108"/>
    </location>
</feature>
<evidence type="ECO:0000256" key="7">
    <source>
        <dbReference type="ARBA" id="ARBA00022833"/>
    </source>
</evidence>
<feature type="compositionally biased region" description="Basic and acidic residues" evidence="13">
    <location>
        <begin position="223"/>
        <end position="237"/>
    </location>
</feature>
<feature type="compositionally biased region" description="Basic and acidic residues" evidence="13">
    <location>
        <begin position="1234"/>
        <end position="1243"/>
    </location>
</feature>
<feature type="compositionally biased region" description="Acidic residues" evidence="13">
    <location>
        <begin position="1244"/>
        <end position="1254"/>
    </location>
</feature>
<dbReference type="Proteomes" id="UP001642405">
    <property type="component" value="Unassembled WGS sequence"/>
</dbReference>
<feature type="region of interest" description="Disordered" evidence="13">
    <location>
        <begin position="354"/>
        <end position="422"/>
    </location>
</feature>
<evidence type="ECO:0000256" key="4">
    <source>
        <dbReference type="ARBA" id="ARBA00022679"/>
    </source>
</evidence>
<keyword evidence="9" id="KW-0007">Acetylation</keyword>
<evidence type="ECO:0000256" key="2">
    <source>
        <dbReference type="ARBA" id="ARBA00010107"/>
    </source>
</evidence>
<dbReference type="EMBL" id="CAWUHB010000023">
    <property type="protein sequence ID" value="CAK7221790.1"/>
    <property type="molecule type" value="Genomic_DNA"/>
</dbReference>
<comment type="subcellular location">
    <subcellularLocation>
        <location evidence="1 12">Nucleus</location>
    </subcellularLocation>
</comment>
<feature type="region of interest" description="Disordered" evidence="13">
    <location>
        <begin position="1102"/>
        <end position="1279"/>
    </location>
</feature>
<dbReference type="PANTHER" id="PTHR10615:SF161">
    <property type="entry name" value="HISTONE ACETYLTRANSFERASE KAT7"/>
    <property type="match status" value="1"/>
</dbReference>
<evidence type="ECO:0000256" key="3">
    <source>
        <dbReference type="ARBA" id="ARBA00013184"/>
    </source>
</evidence>
<reference evidence="15 16" key="1">
    <citation type="submission" date="2024-01" db="EMBL/GenBank/DDBJ databases">
        <authorList>
            <person name="Allen C."/>
            <person name="Tagirdzhanova G."/>
        </authorList>
    </citation>
    <scope>NUCLEOTIDE SEQUENCE [LARGE SCALE GENOMIC DNA]</scope>
</reference>
<feature type="compositionally biased region" description="Acidic residues" evidence="13">
    <location>
        <begin position="130"/>
        <end position="162"/>
    </location>
</feature>
<dbReference type="Gene3D" id="1.10.10.10">
    <property type="entry name" value="Winged helix-like DNA-binding domain superfamily/Winged helix DNA-binding domain"/>
    <property type="match status" value="1"/>
</dbReference>
<evidence type="ECO:0000256" key="6">
    <source>
        <dbReference type="ARBA" id="ARBA00022771"/>
    </source>
</evidence>
<evidence type="ECO:0000256" key="1">
    <source>
        <dbReference type="ARBA" id="ARBA00004123"/>
    </source>
</evidence>
<evidence type="ECO:0000256" key="11">
    <source>
        <dbReference type="ARBA" id="ARBA00045805"/>
    </source>
</evidence>
<keyword evidence="5" id="KW-0479">Metal-binding</keyword>
<evidence type="ECO:0000259" key="14">
    <source>
        <dbReference type="PROSITE" id="PS51726"/>
    </source>
</evidence>
<feature type="region of interest" description="Disordered" evidence="13">
    <location>
        <begin position="953"/>
        <end position="973"/>
    </location>
</feature>
<accession>A0ABP0BQU3</accession>
<comment type="function">
    <text evidence="11">Catalytic component of the NuA4 histone acetyltransferase (HAT) complex which is involved in epigenetic transcriptional activation of selected genes principally by acetylation of nucleosomal histones H4, H3, H2B, H2A and H2A variant H2A.Z. Acetylates histone H4 to form H4K5ac, H4K8ac, H4K12ac and H4K16ac, histone H3 to form H3K14ac, and histone H2A to form H2AK4ac and H2AK7ac. The NuA4 complex is involved in the DNA damage response and is required for chromosome segregation. The NuA4 complex plays a direct role in repair of DNA double-strand breaks (DSBs) through homologous recombination. Recruitment to promoters depends on H3K4me. Also acetylates non-histone proteins. In addition to protein acetyltransferase, can use different acyl-CoA substrates, such as 2-hydroxyisobutanoyl-CoA (2-hydroxyisobutyryl-CoA) or (2E)-butenoyl-CoA (crotonyl-CoA), and is able to mediate protein 2-hydroxyisobutyrylation and crotonylation, respectively.</text>
</comment>
<dbReference type="PANTHER" id="PTHR10615">
    <property type="entry name" value="HISTONE ACETYLTRANSFERASE"/>
    <property type="match status" value="1"/>
</dbReference>
<feature type="region of interest" description="Disordered" evidence="13">
    <location>
        <begin position="1017"/>
        <end position="1080"/>
    </location>
</feature>
<evidence type="ECO:0000256" key="10">
    <source>
        <dbReference type="ARBA" id="ARBA00023242"/>
    </source>
</evidence>
<dbReference type="SUPFAM" id="SSF55729">
    <property type="entry name" value="Acyl-CoA N-acyltransferases (Nat)"/>
    <property type="match status" value="1"/>
</dbReference>
<keyword evidence="10 12" id="KW-0539">Nucleus</keyword>
<gene>
    <name evidence="15" type="primary">SAS3</name>
    <name evidence="15" type="ORF">SCUCBS95973_004619</name>
</gene>
<organism evidence="15 16">
    <name type="scientific">Sporothrix curviconia</name>
    <dbReference type="NCBI Taxonomy" id="1260050"/>
    <lineage>
        <taxon>Eukaryota</taxon>
        <taxon>Fungi</taxon>
        <taxon>Dikarya</taxon>
        <taxon>Ascomycota</taxon>
        <taxon>Pezizomycotina</taxon>
        <taxon>Sordariomycetes</taxon>
        <taxon>Sordariomycetidae</taxon>
        <taxon>Ophiostomatales</taxon>
        <taxon>Ophiostomataceae</taxon>
        <taxon>Sporothrix</taxon>
    </lineage>
</organism>
<evidence type="ECO:0000313" key="16">
    <source>
        <dbReference type="Proteomes" id="UP001642405"/>
    </source>
</evidence>
<protein>
    <recommendedName>
        <fullName evidence="3 12">Histone acetyltransferase</fullName>
        <ecNumber evidence="3 12">2.3.1.48</ecNumber>
    </recommendedName>
</protein>
<name>A0ABP0BQU3_9PEZI</name>
<feature type="compositionally biased region" description="Acidic residues" evidence="13">
    <location>
        <begin position="1019"/>
        <end position="1033"/>
    </location>
</feature>
<feature type="compositionally biased region" description="Acidic residues" evidence="13">
    <location>
        <begin position="175"/>
        <end position="185"/>
    </location>
</feature>
<keyword evidence="7" id="KW-0862">Zinc</keyword>
<evidence type="ECO:0000256" key="5">
    <source>
        <dbReference type="ARBA" id="ARBA00022723"/>
    </source>
</evidence>
<evidence type="ECO:0000256" key="8">
    <source>
        <dbReference type="ARBA" id="ARBA00022853"/>
    </source>
</evidence>
<keyword evidence="4 15" id="KW-0808">Transferase</keyword>
<keyword evidence="15" id="KW-0012">Acyltransferase</keyword>
<proteinExistence type="inferred from homology"/>
<evidence type="ECO:0000313" key="15">
    <source>
        <dbReference type="EMBL" id="CAK7221790.1"/>
    </source>
</evidence>
<feature type="compositionally biased region" description="Basic and acidic residues" evidence="13">
    <location>
        <begin position="313"/>
        <end position="322"/>
    </location>
</feature>
<dbReference type="Gene3D" id="3.30.60.60">
    <property type="entry name" value="N-acetyl transferase-like"/>
    <property type="match status" value="1"/>
</dbReference>
<feature type="domain" description="MYST-type HAT" evidence="14">
    <location>
        <begin position="584"/>
        <end position="865"/>
    </location>
</feature>
<dbReference type="Pfam" id="PF17772">
    <property type="entry name" value="zf-MYST"/>
    <property type="match status" value="1"/>
</dbReference>
<dbReference type="InterPro" id="IPR050603">
    <property type="entry name" value="MYST_HAT"/>
</dbReference>
<comment type="similarity">
    <text evidence="2 12">Belongs to the MYST (SAS/MOZ) family.</text>
</comment>
<dbReference type="InterPro" id="IPR040706">
    <property type="entry name" value="Zf-MYST"/>
</dbReference>
<comment type="caution">
    <text evidence="15">The sequence shown here is derived from an EMBL/GenBank/DDBJ whole genome shotgun (WGS) entry which is preliminary data.</text>
</comment>
<feature type="region of interest" description="Disordered" evidence="13">
    <location>
        <begin position="294"/>
        <end position="331"/>
    </location>
</feature>
<keyword evidence="16" id="KW-1185">Reference proteome</keyword>
<dbReference type="GO" id="GO:0061733">
    <property type="term" value="F:protein-lysine-acetyltransferase activity"/>
    <property type="evidence" value="ECO:0007669"/>
    <property type="project" value="UniProtKB-EC"/>
</dbReference>
<keyword evidence="6" id="KW-0863">Zinc-finger</keyword>
<dbReference type="Gene3D" id="3.40.630.30">
    <property type="match status" value="1"/>
</dbReference>
<keyword evidence="8" id="KW-0156">Chromatin regulator</keyword>
<feature type="compositionally biased region" description="Basic and acidic residues" evidence="13">
    <location>
        <begin position="1217"/>
        <end position="1227"/>
    </location>
</feature>
<evidence type="ECO:0000256" key="13">
    <source>
        <dbReference type="SAM" id="MobiDB-lite"/>
    </source>
</evidence>
<dbReference type="EC" id="2.3.1.48" evidence="3 12"/>
<feature type="region of interest" description="Disordered" evidence="13">
    <location>
        <begin position="1"/>
        <end position="247"/>
    </location>
</feature>
<comment type="catalytic activity">
    <reaction evidence="12">
        <text>L-lysyl-[protein] + acetyl-CoA = N(6)-acetyl-L-lysyl-[protein] + CoA + H(+)</text>
        <dbReference type="Rhea" id="RHEA:45948"/>
        <dbReference type="Rhea" id="RHEA-COMP:9752"/>
        <dbReference type="Rhea" id="RHEA-COMP:10731"/>
        <dbReference type="ChEBI" id="CHEBI:15378"/>
        <dbReference type="ChEBI" id="CHEBI:29969"/>
        <dbReference type="ChEBI" id="CHEBI:57287"/>
        <dbReference type="ChEBI" id="CHEBI:57288"/>
        <dbReference type="ChEBI" id="CHEBI:61930"/>
        <dbReference type="EC" id="2.3.1.48"/>
    </reaction>
</comment>
<dbReference type="InterPro" id="IPR002717">
    <property type="entry name" value="HAT_MYST-type"/>
</dbReference>
<dbReference type="InterPro" id="IPR036388">
    <property type="entry name" value="WH-like_DNA-bd_sf"/>
</dbReference>